<evidence type="ECO:0008006" key="4">
    <source>
        <dbReference type="Google" id="ProtNLM"/>
    </source>
</evidence>
<dbReference type="RefSeq" id="WP_012177491.1">
    <property type="nucleotide sequence ID" value="NC_009952.1"/>
</dbReference>
<dbReference type="eggNOG" id="ENOG5033BTA">
    <property type="taxonomic scope" value="Bacteria"/>
</dbReference>
<sequence length="61" mass="6319">MIRLAFILYALIGTTLAGTFMVAALTAGYTTTQPVVITAALGFLLGIPVSYLVARAITSQA</sequence>
<keyword evidence="3" id="KW-1185">Reference proteome</keyword>
<protein>
    <recommendedName>
        <fullName evidence="4">CTP synthetase</fullName>
    </recommendedName>
</protein>
<organism evidence="2 3">
    <name type="scientific">Dinoroseobacter shibae (strain DSM 16493 / NCIMB 14021 / DFL 12)</name>
    <dbReference type="NCBI Taxonomy" id="398580"/>
    <lineage>
        <taxon>Bacteria</taxon>
        <taxon>Pseudomonadati</taxon>
        <taxon>Pseudomonadota</taxon>
        <taxon>Alphaproteobacteria</taxon>
        <taxon>Rhodobacterales</taxon>
        <taxon>Roseobacteraceae</taxon>
        <taxon>Dinoroseobacter</taxon>
    </lineage>
</organism>
<accession>A8LRA9</accession>
<keyword evidence="1" id="KW-1133">Transmembrane helix</keyword>
<reference evidence="3" key="1">
    <citation type="journal article" date="2010" name="ISME J.">
        <title>The complete genome sequence of the algal symbiont Dinoroseobacter shibae: a hitchhiker's guide to life in the sea.</title>
        <authorList>
            <person name="Wagner-Dobler I."/>
            <person name="Ballhausen B."/>
            <person name="Berger M."/>
            <person name="Brinkhoff T."/>
            <person name="Buchholz I."/>
            <person name="Bunk B."/>
            <person name="Cypionka H."/>
            <person name="Daniel R."/>
            <person name="Drepper T."/>
            <person name="Gerdts G."/>
            <person name="Hahnke S."/>
            <person name="Han C."/>
            <person name="Jahn D."/>
            <person name="Kalhoefer D."/>
            <person name="Kiss H."/>
            <person name="Klenk H.P."/>
            <person name="Kyrpides N."/>
            <person name="Liebl W."/>
            <person name="Liesegang H."/>
            <person name="Meincke L."/>
            <person name="Pati A."/>
            <person name="Petersen J."/>
            <person name="Piekarski T."/>
            <person name="Pommerenke C."/>
            <person name="Pradella S."/>
            <person name="Pukall R."/>
            <person name="Rabus R."/>
            <person name="Stackebrandt E."/>
            <person name="Thole S."/>
            <person name="Thompson L."/>
            <person name="Tielen P."/>
            <person name="Tomasch J."/>
            <person name="von Jan M."/>
            <person name="Wanphrut N."/>
            <person name="Wichels A."/>
            <person name="Zech H."/>
            <person name="Simon M."/>
        </authorList>
    </citation>
    <scope>NUCLEOTIDE SEQUENCE [LARGE SCALE GENOMIC DNA]</scope>
    <source>
        <strain evidence="3">DSM 16493 / NCIMB 14021 / DFL 12</strain>
    </source>
</reference>
<dbReference type="KEGG" id="dsh:Dshi_0814"/>
<feature type="transmembrane region" description="Helical" evidence="1">
    <location>
        <begin position="35"/>
        <end position="54"/>
    </location>
</feature>
<dbReference type="HOGENOM" id="CLU_183057_1_0_5"/>
<dbReference type="STRING" id="398580.Dshi_0814"/>
<keyword evidence="1" id="KW-0472">Membrane</keyword>
<dbReference type="AlphaFoldDB" id="A8LRA9"/>
<feature type="transmembrane region" description="Helical" evidence="1">
    <location>
        <begin position="7"/>
        <end position="29"/>
    </location>
</feature>
<keyword evidence="1" id="KW-0812">Transmembrane</keyword>
<dbReference type="Proteomes" id="UP000006833">
    <property type="component" value="Chromosome"/>
</dbReference>
<evidence type="ECO:0000313" key="3">
    <source>
        <dbReference type="Proteomes" id="UP000006833"/>
    </source>
</evidence>
<proteinExistence type="predicted"/>
<name>A8LRA9_DINSH</name>
<evidence type="ECO:0000256" key="1">
    <source>
        <dbReference type="SAM" id="Phobius"/>
    </source>
</evidence>
<evidence type="ECO:0000313" key="2">
    <source>
        <dbReference type="EMBL" id="ABV92559.1"/>
    </source>
</evidence>
<dbReference type="EMBL" id="CP000830">
    <property type="protein sequence ID" value="ABV92559.1"/>
    <property type="molecule type" value="Genomic_DNA"/>
</dbReference>
<gene>
    <name evidence="2" type="ordered locus">Dshi_0814</name>
</gene>
<dbReference type="OrthoDB" id="7510999at2"/>